<accession>A0A655P6F5</accession>
<evidence type="ECO:0000313" key="2">
    <source>
        <dbReference type="Proteomes" id="UP000044806"/>
    </source>
</evidence>
<protein>
    <submittedName>
        <fullName evidence="1">Uncharacterized protein</fullName>
    </submittedName>
</protein>
<dbReference type="AlphaFoldDB" id="A0A655P6F5"/>
<name>A0A655P6F5_VIBCL</name>
<evidence type="ECO:0000313" key="1">
    <source>
        <dbReference type="EMBL" id="CRZ93373.1"/>
    </source>
</evidence>
<dbReference type="EMBL" id="CWOW01000002">
    <property type="protein sequence ID" value="CRZ93373.1"/>
    <property type="molecule type" value="Genomic_DNA"/>
</dbReference>
<proteinExistence type="predicted"/>
<organism evidence="1 2">
    <name type="scientific">Vibrio cholerae</name>
    <dbReference type="NCBI Taxonomy" id="666"/>
    <lineage>
        <taxon>Bacteria</taxon>
        <taxon>Pseudomonadati</taxon>
        <taxon>Pseudomonadota</taxon>
        <taxon>Gammaproteobacteria</taxon>
        <taxon>Vibrionales</taxon>
        <taxon>Vibrionaceae</taxon>
        <taxon>Vibrio</taxon>
    </lineage>
</organism>
<dbReference type="Proteomes" id="UP000044806">
    <property type="component" value="Unassembled WGS sequence"/>
</dbReference>
<reference evidence="1 2" key="1">
    <citation type="submission" date="2015-07" db="EMBL/GenBank/DDBJ databases">
        <authorList>
            <consortium name="Pathogen Informatics"/>
        </authorList>
    </citation>
    <scope>NUCLEOTIDE SEQUENCE [LARGE SCALE GENOMIC DNA]</scope>
    <source>
        <strain evidence="1 2">A51</strain>
    </source>
</reference>
<gene>
    <name evidence="1" type="ORF">ERS013165_00554</name>
</gene>
<sequence>MSLVMGAAFAVHTRGFGIEHHDALVFCIVASIHQDIYVRLCQFFA</sequence>